<evidence type="ECO:0000313" key="3">
    <source>
        <dbReference type="Proteomes" id="UP000235392"/>
    </source>
</evidence>
<proteinExistence type="predicted"/>
<dbReference type="AlphaFoldDB" id="A0A2N5VQ29"/>
<dbReference type="Proteomes" id="UP000235392">
    <property type="component" value="Unassembled WGS sequence"/>
</dbReference>
<gene>
    <name evidence="2" type="ORF">PCASD_02083</name>
</gene>
<comment type="caution">
    <text evidence="2">The sequence shown here is derived from an EMBL/GenBank/DDBJ whole genome shotgun (WGS) entry which is preliminary data.</text>
</comment>
<sequence length="220" mass="23576">MSQNADSSGENDSVHAGRNKKPPTPEHPNSQESHSGDSCIMFTPDSQPEGLLNRSPARKVHCSPACVDQQFSRLNFVSRRGGRGVAPGSPTRKASSSGGALMMQSASGLACPGSSLVSPSGPAFSTITAANEPCPPLKARGLALTLNQFLTHARFELDDQVVRTLIAMNHIRHWGFFRHSSVGKLRRKGFPKPIAVQLMDGAALLEVLLAEENISYSFEV</sequence>
<dbReference type="EMBL" id="PGCI01000002">
    <property type="protein sequence ID" value="PLW52077.1"/>
    <property type="molecule type" value="Genomic_DNA"/>
</dbReference>
<reference evidence="2 3" key="1">
    <citation type="submission" date="2017-11" db="EMBL/GenBank/DDBJ databases">
        <title>De novo assembly and phasing of dikaryotic genomes from two isolates of Puccinia coronata f. sp. avenae, the causal agent of oat crown rust.</title>
        <authorList>
            <person name="Miller M.E."/>
            <person name="Zhang Y."/>
            <person name="Omidvar V."/>
            <person name="Sperschneider J."/>
            <person name="Schwessinger B."/>
            <person name="Raley C."/>
            <person name="Palmer J.M."/>
            <person name="Garnica D."/>
            <person name="Upadhyaya N."/>
            <person name="Rathjen J."/>
            <person name="Taylor J.M."/>
            <person name="Park R.F."/>
            <person name="Dodds P.N."/>
            <person name="Hirsch C.D."/>
            <person name="Kianian S.F."/>
            <person name="Figueroa M."/>
        </authorList>
    </citation>
    <scope>NUCLEOTIDE SEQUENCE [LARGE SCALE GENOMIC DNA]</scope>
    <source>
        <strain evidence="2">12SD80</strain>
    </source>
</reference>
<feature type="compositionally biased region" description="Polar residues" evidence="1">
    <location>
        <begin position="1"/>
        <end position="11"/>
    </location>
</feature>
<feature type="region of interest" description="Disordered" evidence="1">
    <location>
        <begin position="79"/>
        <end position="100"/>
    </location>
</feature>
<name>A0A2N5VQ29_9BASI</name>
<protein>
    <submittedName>
        <fullName evidence="2">Uncharacterized protein</fullName>
    </submittedName>
</protein>
<accession>A0A2N5VQ29</accession>
<evidence type="ECO:0000313" key="2">
    <source>
        <dbReference type="EMBL" id="PLW52077.1"/>
    </source>
</evidence>
<evidence type="ECO:0000256" key="1">
    <source>
        <dbReference type="SAM" id="MobiDB-lite"/>
    </source>
</evidence>
<feature type="region of interest" description="Disordered" evidence="1">
    <location>
        <begin position="1"/>
        <end position="54"/>
    </location>
</feature>
<organism evidence="2 3">
    <name type="scientific">Puccinia coronata f. sp. avenae</name>
    <dbReference type="NCBI Taxonomy" id="200324"/>
    <lineage>
        <taxon>Eukaryota</taxon>
        <taxon>Fungi</taxon>
        <taxon>Dikarya</taxon>
        <taxon>Basidiomycota</taxon>
        <taxon>Pucciniomycotina</taxon>
        <taxon>Pucciniomycetes</taxon>
        <taxon>Pucciniales</taxon>
        <taxon>Pucciniaceae</taxon>
        <taxon>Puccinia</taxon>
    </lineage>
</organism>